<comment type="caution">
    <text evidence="1">The sequence shown here is derived from an EMBL/GenBank/DDBJ whole genome shotgun (WGS) entry which is preliminary data.</text>
</comment>
<dbReference type="SUPFAM" id="SSF53850">
    <property type="entry name" value="Periplasmic binding protein-like II"/>
    <property type="match status" value="1"/>
</dbReference>
<evidence type="ECO:0000313" key="1">
    <source>
        <dbReference type="EMBL" id="ESS73137.1"/>
    </source>
</evidence>
<gene>
    <name evidence="1" type="ORF">MGMO_35c00330</name>
</gene>
<evidence type="ECO:0000313" key="2">
    <source>
        <dbReference type="Proteomes" id="UP000017842"/>
    </source>
</evidence>
<dbReference type="STRING" id="1116472.MGMO_35c00330"/>
<dbReference type="Proteomes" id="UP000017842">
    <property type="component" value="Unassembled WGS sequence"/>
</dbReference>
<organism evidence="1 2">
    <name type="scientific">Methyloglobulus morosus KoM1</name>
    <dbReference type="NCBI Taxonomy" id="1116472"/>
    <lineage>
        <taxon>Bacteria</taxon>
        <taxon>Pseudomonadati</taxon>
        <taxon>Pseudomonadota</taxon>
        <taxon>Gammaproteobacteria</taxon>
        <taxon>Methylococcales</taxon>
        <taxon>Methylococcaceae</taxon>
        <taxon>Methyloglobulus</taxon>
    </lineage>
</organism>
<dbReference type="eggNOG" id="COG0226">
    <property type="taxonomic scope" value="Bacteria"/>
</dbReference>
<keyword evidence="2" id="KW-1185">Reference proteome</keyword>
<accession>V5C3W9</accession>
<dbReference type="AlphaFoldDB" id="V5C3W9"/>
<dbReference type="RefSeq" id="WP_023493881.1">
    <property type="nucleotide sequence ID" value="NZ_AYLO01000034.1"/>
</dbReference>
<dbReference type="EMBL" id="AYLO01000034">
    <property type="protein sequence ID" value="ESS73137.1"/>
    <property type="molecule type" value="Genomic_DNA"/>
</dbReference>
<evidence type="ECO:0008006" key="3">
    <source>
        <dbReference type="Google" id="ProtNLM"/>
    </source>
</evidence>
<proteinExistence type="predicted"/>
<sequence>MRQPNGFCFTHFPVMACLVDRTLQLFVPTLFRLQRALLLSVFILLPNTTLQAGGLKPVLVDSNGQAKHYSLETVREIFFMRLGSWPDGSPIHVFVLPDNHPLHVRFAKEILGVYPFQLRSAWDRIVYSGTGVAPTTVETPEEMQMRIKGTPGSIGYMGE</sequence>
<protein>
    <recommendedName>
        <fullName evidence="3">PBP domain-containing protein</fullName>
    </recommendedName>
</protein>
<dbReference type="PATRIC" id="fig|1116472.3.peg.1021"/>
<name>V5C3W9_9GAMM</name>
<reference evidence="1 2" key="1">
    <citation type="journal article" date="2013" name="Genome Announc.">
        <title>Draft Genome Sequence of the Methanotrophic Gammaproteobacterium Methyloglobulus morosus DSM 22980 Strain KoM1.</title>
        <authorList>
            <person name="Poehlein A."/>
            <person name="Deutzmann J.S."/>
            <person name="Daniel R."/>
            <person name="Simeonova D.D."/>
        </authorList>
    </citation>
    <scope>NUCLEOTIDE SEQUENCE [LARGE SCALE GENOMIC DNA]</scope>
    <source>
        <strain evidence="1 2">KoM1</strain>
    </source>
</reference>